<accession>A0AA44ZRG3</accession>
<evidence type="ECO:0000256" key="1">
    <source>
        <dbReference type="SAM" id="Phobius"/>
    </source>
</evidence>
<dbReference type="RefSeq" id="WP_100879972.1">
    <property type="nucleotide sequence ID" value="NZ_JBICSI010000004.1"/>
</dbReference>
<dbReference type="Proteomes" id="UP000232453">
    <property type="component" value="Unassembled WGS sequence"/>
</dbReference>
<gene>
    <name evidence="2" type="ORF">ATL51_4789</name>
</gene>
<reference evidence="2 3" key="1">
    <citation type="submission" date="2017-11" db="EMBL/GenBank/DDBJ databases">
        <title>Sequencing the genomes of 1000 actinobacteria strains.</title>
        <authorList>
            <person name="Klenk H.-P."/>
        </authorList>
    </citation>
    <scope>NUCLEOTIDE SEQUENCE [LARGE SCALE GENOMIC DNA]</scope>
    <source>
        <strain evidence="2 3">DSM 44104</strain>
    </source>
</reference>
<comment type="caution">
    <text evidence="2">The sequence shown here is derived from an EMBL/GenBank/DDBJ whole genome shotgun (WGS) entry which is preliminary data.</text>
</comment>
<feature type="transmembrane region" description="Helical" evidence="1">
    <location>
        <begin position="20"/>
        <end position="42"/>
    </location>
</feature>
<protein>
    <submittedName>
        <fullName evidence="2">Uncharacterized protein</fullName>
    </submittedName>
</protein>
<evidence type="ECO:0000313" key="2">
    <source>
        <dbReference type="EMBL" id="PKB33038.1"/>
    </source>
</evidence>
<keyword evidence="1" id="KW-0472">Membrane</keyword>
<evidence type="ECO:0000313" key="3">
    <source>
        <dbReference type="Proteomes" id="UP000232453"/>
    </source>
</evidence>
<organism evidence="2 3">
    <name type="scientific">Pseudonocardia alni</name>
    <name type="common">Amycolata alni</name>
    <dbReference type="NCBI Taxonomy" id="33907"/>
    <lineage>
        <taxon>Bacteria</taxon>
        <taxon>Bacillati</taxon>
        <taxon>Actinomycetota</taxon>
        <taxon>Actinomycetes</taxon>
        <taxon>Pseudonocardiales</taxon>
        <taxon>Pseudonocardiaceae</taxon>
        <taxon>Pseudonocardia</taxon>
    </lineage>
</organism>
<sequence>MLQRRPARPVPPPLSGGAGFVAAIATGVAAGLAAGAAGAAGGGPGLVAAVAVAVAVVGTAALAVATTAAGASAAAAVCWGFADGFGLHRLAELHTGTRDLELLAGLLATALVAHLVPAVARDSAGYPAR</sequence>
<keyword evidence="1" id="KW-1133">Transmembrane helix</keyword>
<dbReference type="EMBL" id="PHUJ01000003">
    <property type="protein sequence ID" value="PKB33038.1"/>
    <property type="molecule type" value="Genomic_DNA"/>
</dbReference>
<keyword evidence="1" id="KW-0812">Transmembrane</keyword>
<name>A0AA44ZRG3_PSEA5</name>
<dbReference type="AlphaFoldDB" id="A0AA44ZRG3"/>
<proteinExistence type="predicted"/>
<feature type="transmembrane region" description="Helical" evidence="1">
    <location>
        <begin position="49"/>
        <end position="82"/>
    </location>
</feature>